<dbReference type="InterPro" id="IPR000109">
    <property type="entry name" value="POT_fam"/>
</dbReference>
<keyword evidence="8" id="KW-1185">Reference proteome</keyword>
<dbReference type="OrthoDB" id="8904098at2759"/>
<dbReference type="Proteomes" id="UP000604825">
    <property type="component" value="Unassembled WGS sequence"/>
</dbReference>
<dbReference type="GO" id="GO:0016020">
    <property type="term" value="C:membrane"/>
    <property type="evidence" value="ECO:0007669"/>
    <property type="project" value="UniProtKB-SubCell"/>
</dbReference>
<keyword evidence="5 6" id="KW-0472">Membrane</keyword>
<dbReference type="GO" id="GO:0022857">
    <property type="term" value="F:transmembrane transporter activity"/>
    <property type="evidence" value="ECO:0007669"/>
    <property type="project" value="InterPro"/>
</dbReference>
<keyword evidence="4 6" id="KW-1133">Transmembrane helix</keyword>
<evidence type="ECO:0000256" key="4">
    <source>
        <dbReference type="ARBA" id="ARBA00022989"/>
    </source>
</evidence>
<dbReference type="AlphaFoldDB" id="A0A811MBY8"/>
<feature type="transmembrane region" description="Helical" evidence="6">
    <location>
        <begin position="489"/>
        <end position="508"/>
    </location>
</feature>
<feature type="transmembrane region" description="Helical" evidence="6">
    <location>
        <begin position="284"/>
        <end position="305"/>
    </location>
</feature>
<dbReference type="InterPro" id="IPR036259">
    <property type="entry name" value="MFS_trans_sf"/>
</dbReference>
<sequence>MAEGEEQWRQPCTSQCTGDSVAFLVSGGSEDMPSTGAPLSASSPPQVIANKADSVQAAAHSSAFTASRPEYELCTSNGSVDIKGNPASKKHTGKWRACYSILGLGGIWPCVPTFGANQFDDTDGTEKMQKGLYYNWYHFAVNGGFFFASTLLVYVQDSWGWGWGFGIPTLFSVIGIAGFLACMKLYRYQKPAGSALTRICQVVVAAVRKVHVDVPNDSSLLYELPGKEAAIVGSRKLMHTEGLRFFDRAATISSPDETSSADVPSPWKLCTVTQVEELKILARMLPVLLAGIIFNMAEAFFPLFIEQGEVMDNYIYGFSIPPASLTTFNCLCILILAPCYNKVIMPMLSMITGMKRGLSELQRIGVGLVFAMLSLVSAALVEMVRLRIVDQRGLVHRNAAAPMNILWQAPQYFFVGVAKVFTVVGFIEFAYEQSPDAMRSLCQACSLIMITLGSYLVSVMLKFVDSATVGRGRHGWIPDNLNEGHLDHLFWLMAGLQLLNLLTFAYCATRYKGKLATT</sequence>
<feature type="transmembrane region" description="Helical" evidence="6">
    <location>
        <begin position="325"/>
        <end position="343"/>
    </location>
</feature>
<feature type="transmembrane region" description="Helical" evidence="6">
    <location>
        <begin position="412"/>
        <end position="431"/>
    </location>
</feature>
<proteinExistence type="inferred from homology"/>
<evidence type="ECO:0000256" key="2">
    <source>
        <dbReference type="ARBA" id="ARBA00005982"/>
    </source>
</evidence>
<protein>
    <submittedName>
        <fullName evidence="7">Uncharacterized protein</fullName>
    </submittedName>
</protein>
<organism evidence="7 8">
    <name type="scientific">Miscanthus lutarioriparius</name>
    <dbReference type="NCBI Taxonomy" id="422564"/>
    <lineage>
        <taxon>Eukaryota</taxon>
        <taxon>Viridiplantae</taxon>
        <taxon>Streptophyta</taxon>
        <taxon>Embryophyta</taxon>
        <taxon>Tracheophyta</taxon>
        <taxon>Spermatophyta</taxon>
        <taxon>Magnoliopsida</taxon>
        <taxon>Liliopsida</taxon>
        <taxon>Poales</taxon>
        <taxon>Poaceae</taxon>
        <taxon>PACMAD clade</taxon>
        <taxon>Panicoideae</taxon>
        <taxon>Andropogonodae</taxon>
        <taxon>Andropogoneae</taxon>
        <taxon>Saccharinae</taxon>
        <taxon>Miscanthus</taxon>
    </lineage>
</organism>
<comment type="caution">
    <text evidence="7">The sequence shown here is derived from an EMBL/GenBank/DDBJ whole genome shotgun (WGS) entry which is preliminary data.</text>
</comment>
<feature type="transmembrane region" description="Helical" evidence="6">
    <location>
        <begin position="443"/>
        <end position="464"/>
    </location>
</feature>
<gene>
    <name evidence="7" type="ORF">NCGR_LOCUS2680</name>
</gene>
<dbReference type="EMBL" id="CAJGYO010000001">
    <property type="protein sequence ID" value="CAD6204687.1"/>
    <property type="molecule type" value="Genomic_DNA"/>
</dbReference>
<evidence type="ECO:0000256" key="3">
    <source>
        <dbReference type="ARBA" id="ARBA00022692"/>
    </source>
</evidence>
<feature type="transmembrane region" description="Helical" evidence="6">
    <location>
        <begin position="161"/>
        <end position="182"/>
    </location>
</feature>
<dbReference type="SUPFAM" id="SSF103473">
    <property type="entry name" value="MFS general substrate transporter"/>
    <property type="match status" value="1"/>
</dbReference>
<feature type="transmembrane region" description="Helical" evidence="6">
    <location>
        <begin position="136"/>
        <end position="155"/>
    </location>
</feature>
<feature type="transmembrane region" description="Helical" evidence="6">
    <location>
        <begin position="364"/>
        <end position="384"/>
    </location>
</feature>
<comment type="similarity">
    <text evidence="2">Belongs to the major facilitator superfamily. Proton-dependent oligopeptide transporter (POT/PTR) (TC 2.A.17) family.</text>
</comment>
<evidence type="ECO:0000256" key="5">
    <source>
        <dbReference type="ARBA" id="ARBA00023136"/>
    </source>
</evidence>
<evidence type="ECO:0000256" key="6">
    <source>
        <dbReference type="SAM" id="Phobius"/>
    </source>
</evidence>
<accession>A0A811MBY8</accession>
<dbReference type="PANTHER" id="PTHR11654">
    <property type="entry name" value="OLIGOPEPTIDE TRANSPORTER-RELATED"/>
    <property type="match status" value="1"/>
</dbReference>
<reference evidence="7" key="1">
    <citation type="submission" date="2020-10" db="EMBL/GenBank/DDBJ databases">
        <authorList>
            <person name="Han B."/>
            <person name="Lu T."/>
            <person name="Zhao Q."/>
            <person name="Huang X."/>
            <person name="Zhao Y."/>
        </authorList>
    </citation>
    <scope>NUCLEOTIDE SEQUENCE</scope>
</reference>
<evidence type="ECO:0000256" key="1">
    <source>
        <dbReference type="ARBA" id="ARBA00004141"/>
    </source>
</evidence>
<evidence type="ECO:0000313" key="8">
    <source>
        <dbReference type="Proteomes" id="UP000604825"/>
    </source>
</evidence>
<dbReference type="Pfam" id="PF00854">
    <property type="entry name" value="PTR2"/>
    <property type="match status" value="1"/>
</dbReference>
<keyword evidence="3 6" id="KW-0812">Transmembrane</keyword>
<evidence type="ECO:0000313" key="7">
    <source>
        <dbReference type="EMBL" id="CAD6204687.1"/>
    </source>
</evidence>
<name>A0A811MBY8_9POAL</name>
<comment type="subcellular location">
    <subcellularLocation>
        <location evidence="1">Membrane</location>
        <topology evidence="1">Multi-pass membrane protein</topology>
    </subcellularLocation>
</comment>
<dbReference type="Gene3D" id="1.20.1250.20">
    <property type="entry name" value="MFS general substrate transporter like domains"/>
    <property type="match status" value="1"/>
</dbReference>